<keyword evidence="2" id="KW-1185">Reference proteome</keyword>
<evidence type="ECO:0000313" key="1">
    <source>
        <dbReference type="EMBL" id="MCA1857521.1"/>
    </source>
</evidence>
<dbReference type="RefSeq" id="WP_225239731.1">
    <property type="nucleotide sequence ID" value="NZ_JAHYBX010000007.1"/>
</dbReference>
<evidence type="ECO:0000313" key="2">
    <source>
        <dbReference type="Proteomes" id="UP001198602"/>
    </source>
</evidence>
<organism evidence="1 2">
    <name type="scientific">Massilia hydrophila</name>
    <dbReference type="NCBI Taxonomy" id="3044279"/>
    <lineage>
        <taxon>Bacteria</taxon>
        <taxon>Pseudomonadati</taxon>
        <taxon>Pseudomonadota</taxon>
        <taxon>Betaproteobacteria</taxon>
        <taxon>Burkholderiales</taxon>
        <taxon>Oxalobacteraceae</taxon>
        <taxon>Telluria group</taxon>
        <taxon>Massilia</taxon>
    </lineage>
</organism>
<protein>
    <recommendedName>
        <fullName evidence="3">Tetratricopeptide repeat protein</fullName>
    </recommendedName>
</protein>
<dbReference type="EMBL" id="JAHYBX010000007">
    <property type="protein sequence ID" value="MCA1857521.1"/>
    <property type="molecule type" value="Genomic_DNA"/>
</dbReference>
<proteinExistence type="predicted"/>
<comment type="caution">
    <text evidence="1">The sequence shown here is derived from an EMBL/GenBank/DDBJ whole genome shotgun (WGS) entry which is preliminary data.</text>
</comment>
<dbReference type="Proteomes" id="UP001198602">
    <property type="component" value="Unassembled WGS sequence"/>
</dbReference>
<reference evidence="1 2" key="1">
    <citation type="submission" date="2021-07" db="EMBL/GenBank/DDBJ databases">
        <title>Characterization of Violacein-producing bacteria and related species.</title>
        <authorList>
            <person name="Wilson H.S."/>
            <person name="De Leon M.E."/>
        </authorList>
    </citation>
    <scope>NUCLEOTIDE SEQUENCE [LARGE SCALE GENOMIC DNA]</scope>
    <source>
        <strain evidence="1 2">HSC-2F05</strain>
    </source>
</reference>
<evidence type="ECO:0008006" key="3">
    <source>
        <dbReference type="Google" id="ProtNLM"/>
    </source>
</evidence>
<accession>A0ABS7YCV2</accession>
<sequence length="262" mass="29131">MRPPRIVPTHAEGRLSDARRLAHEGRHAEALAEYQWFHAHALEESPALHGVRLSYALGGWADLAAVYPPARAALDAQRERDTARLLACKSERGLFHDVVAIHRVLGEQWRTHALFADLARSDPELAMALAPIGLPAIVAAGDHALAHSLVPDAEGFIRRSSRSLITGFAGRRRRFTRAPRIAAYIHNYAADVRHMLAVLEGVGQHLEAARLRRLAADLVHATTIRRAVRAALQPGARPWYERGRYYSGPQARRRKAPVSWRA</sequence>
<gene>
    <name evidence="1" type="ORF">LE190_16525</name>
</gene>
<name>A0ABS7YCV2_9BURK</name>